<sequence length="201" mass="20181">MRTLHVLTLALLAAAGASSAPEAKGAALCPDERASGRSSAKAAGWLAPAAPALTLAAADEMASAAIREAEERGFFDISVTVIDASGRVLVAKTMTGCPSLPPRIALAKAMACLSTHAPSSRALRDKYLPDRAPQLLAMTVIGAESQLPLSAVPGGLLLRDASTNIVGAVGVSGASADEDEECAIAAARAVGLSTNPPGWSV</sequence>
<dbReference type="PANTHER" id="PTHR34309:SF10">
    <property type="entry name" value="SLR1406 PROTEIN"/>
    <property type="match status" value="1"/>
</dbReference>
<dbReference type="SUPFAM" id="SSF143744">
    <property type="entry name" value="GlcG-like"/>
    <property type="match status" value="1"/>
</dbReference>
<dbReference type="OrthoDB" id="2276076at2759"/>
<protein>
    <recommendedName>
        <fullName evidence="4">Heme-binding protein</fullName>
    </recommendedName>
</protein>
<dbReference type="Pfam" id="PF03928">
    <property type="entry name" value="HbpS-like"/>
    <property type="match status" value="1"/>
</dbReference>
<evidence type="ECO:0000313" key="2">
    <source>
        <dbReference type="EMBL" id="KAG8461135.1"/>
    </source>
</evidence>
<dbReference type="InterPro" id="IPR038084">
    <property type="entry name" value="PduO/GlcC-like_sf"/>
</dbReference>
<dbReference type="Proteomes" id="UP000751190">
    <property type="component" value="Unassembled WGS sequence"/>
</dbReference>
<gene>
    <name evidence="2" type="ORF">KFE25_003704</name>
</gene>
<dbReference type="Gene3D" id="3.30.450.150">
    <property type="entry name" value="Haem-degrading domain"/>
    <property type="match status" value="1"/>
</dbReference>
<dbReference type="PANTHER" id="PTHR34309">
    <property type="entry name" value="SLR1406 PROTEIN"/>
    <property type="match status" value="1"/>
</dbReference>
<evidence type="ECO:0000256" key="1">
    <source>
        <dbReference type="SAM" id="SignalP"/>
    </source>
</evidence>
<keyword evidence="1" id="KW-0732">Signal</keyword>
<name>A0A8J6C927_DIALT</name>
<accession>A0A8J6C927</accession>
<organism evidence="2 3">
    <name type="scientific">Diacronema lutheri</name>
    <name type="common">Unicellular marine alga</name>
    <name type="synonym">Monochrysis lutheri</name>
    <dbReference type="NCBI Taxonomy" id="2081491"/>
    <lineage>
        <taxon>Eukaryota</taxon>
        <taxon>Haptista</taxon>
        <taxon>Haptophyta</taxon>
        <taxon>Pavlovophyceae</taxon>
        <taxon>Pavlovales</taxon>
        <taxon>Pavlovaceae</taxon>
        <taxon>Diacronema</taxon>
    </lineage>
</organism>
<comment type="caution">
    <text evidence="2">The sequence shown here is derived from an EMBL/GenBank/DDBJ whole genome shotgun (WGS) entry which is preliminary data.</text>
</comment>
<feature type="signal peptide" evidence="1">
    <location>
        <begin position="1"/>
        <end position="19"/>
    </location>
</feature>
<dbReference type="AlphaFoldDB" id="A0A8J6C927"/>
<dbReference type="InterPro" id="IPR005624">
    <property type="entry name" value="PduO/GlcC-like"/>
</dbReference>
<reference evidence="2" key="1">
    <citation type="submission" date="2021-05" db="EMBL/GenBank/DDBJ databases">
        <title>The genome of the haptophyte Pavlova lutheri (Diacronema luteri, Pavlovales) - a model for lipid biosynthesis in eukaryotic algae.</title>
        <authorList>
            <person name="Hulatt C.J."/>
            <person name="Posewitz M.C."/>
        </authorList>
    </citation>
    <scope>NUCLEOTIDE SEQUENCE</scope>
    <source>
        <strain evidence="2">NIVA-4/92</strain>
    </source>
</reference>
<keyword evidence="3" id="KW-1185">Reference proteome</keyword>
<dbReference type="InterPro" id="IPR052517">
    <property type="entry name" value="GlcG_carb_metab_protein"/>
</dbReference>
<proteinExistence type="predicted"/>
<dbReference type="EMBL" id="JAGTXO010000028">
    <property type="protein sequence ID" value="KAG8461135.1"/>
    <property type="molecule type" value="Genomic_DNA"/>
</dbReference>
<feature type="chain" id="PRO_5035158264" description="Heme-binding protein" evidence="1">
    <location>
        <begin position="20"/>
        <end position="201"/>
    </location>
</feature>
<evidence type="ECO:0000313" key="3">
    <source>
        <dbReference type="Proteomes" id="UP000751190"/>
    </source>
</evidence>
<dbReference type="OMA" id="QAYFIDA"/>
<evidence type="ECO:0008006" key="4">
    <source>
        <dbReference type="Google" id="ProtNLM"/>
    </source>
</evidence>